<keyword evidence="2 3" id="KW-0813">Transport</keyword>
<evidence type="ECO:0000256" key="2">
    <source>
        <dbReference type="ARBA" id="ARBA00022448"/>
    </source>
</evidence>
<evidence type="ECO:0000313" key="6">
    <source>
        <dbReference type="EMBL" id="CAM0144747.1"/>
    </source>
</evidence>
<evidence type="ECO:0000256" key="1">
    <source>
        <dbReference type="ARBA" id="ARBA00006756"/>
    </source>
</evidence>
<evidence type="ECO:0000256" key="3">
    <source>
        <dbReference type="RuleBase" id="RU365026"/>
    </source>
</evidence>
<dbReference type="EMBL" id="OZ075145">
    <property type="protein sequence ID" value="CAL5046115.1"/>
    <property type="molecule type" value="Genomic_DNA"/>
</dbReference>
<dbReference type="Pfam" id="PF03081">
    <property type="entry name" value="Exo70_C"/>
    <property type="match status" value="2"/>
</dbReference>
<comment type="function">
    <text evidence="3">Component of the exocyst complex.</text>
</comment>
<reference evidence="7 8" key="1">
    <citation type="submission" date="2024-10" db="EMBL/GenBank/DDBJ databases">
        <authorList>
            <person name="Ryan C."/>
        </authorList>
    </citation>
    <scope>NUCLEOTIDE SEQUENCE [LARGE SCALE GENOMIC DNA]</scope>
</reference>
<feature type="domain" description="Exocyst complex subunit Exo70 C-terminal" evidence="4">
    <location>
        <begin position="485"/>
        <end position="588"/>
    </location>
</feature>
<keyword evidence="3" id="KW-0268">Exocytosis</keyword>
<dbReference type="SUPFAM" id="SSF74788">
    <property type="entry name" value="Cullin repeat-like"/>
    <property type="match status" value="1"/>
</dbReference>
<comment type="similarity">
    <text evidence="1 3">Belongs to the EXO70 family.</text>
</comment>
<proteinExistence type="inferred from homology"/>
<dbReference type="Proteomes" id="UP001497457">
    <property type="component" value="Chromosome 35b"/>
</dbReference>
<evidence type="ECO:0000259" key="4">
    <source>
        <dbReference type="Pfam" id="PF03081"/>
    </source>
</evidence>
<accession>A0ABC9HDA5</accession>
<dbReference type="AlphaFoldDB" id="A0ABC9HDA5"/>
<gene>
    <name evidence="6" type="ORF">URODEC1_LOCUS118591</name>
    <name evidence="7" type="ORF">URODEC1_LOCUS124827</name>
    <name evidence="5" type="ORF">URODEC1_LOCUS89147</name>
</gene>
<dbReference type="GO" id="GO:0006887">
    <property type="term" value="P:exocytosis"/>
    <property type="evidence" value="ECO:0007669"/>
    <property type="project" value="UniProtKB-KW"/>
</dbReference>
<name>A0ABC9HDA5_9POAL</name>
<organism evidence="7 8">
    <name type="scientific">Urochloa decumbens</name>
    <dbReference type="NCBI Taxonomy" id="240449"/>
    <lineage>
        <taxon>Eukaryota</taxon>
        <taxon>Viridiplantae</taxon>
        <taxon>Streptophyta</taxon>
        <taxon>Embryophyta</taxon>
        <taxon>Tracheophyta</taxon>
        <taxon>Spermatophyta</taxon>
        <taxon>Magnoliopsida</taxon>
        <taxon>Liliopsida</taxon>
        <taxon>Poales</taxon>
        <taxon>Poaceae</taxon>
        <taxon>PACMAD clade</taxon>
        <taxon>Panicoideae</taxon>
        <taxon>Panicodae</taxon>
        <taxon>Paniceae</taxon>
        <taxon>Melinidinae</taxon>
        <taxon>Urochloa</taxon>
    </lineage>
</organism>
<dbReference type="GO" id="GO:0015031">
    <property type="term" value="P:protein transport"/>
    <property type="evidence" value="ECO:0007669"/>
    <property type="project" value="UniProtKB-KW"/>
</dbReference>
<dbReference type="Proteomes" id="UP001497457">
    <property type="component" value="Unassembled WGS sequence"/>
</dbReference>
<dbReference type="InterPro" id="IPR046364">
    <property type="entry name" value="Exo70_C"/>
</dbReference>
<evidence type="ECO:0000313" key="8">
    <source>
        <dbReference type="Proteomes" id="UP001497457"/>
    </source>
</evidence>
<keyword evidence="3" id="KW-0653">Protein transport</keyword>
<protein>
    <recommendedName>
        <fullName evidence="3">Exocyst subunit Exo70 family protein</fullName>
    </recommendedName>
</protein>
<feature type="domain" description="Exocyst complex subunit Exo70 C-terminal" evidence="4">
    <location>
        <begin position="175"/>
        <end position="437"/>
    </location>
</feature>
<keyword evidence="8" id="KW-1185">Reference proteome</keyword>
<sequence>MLSPAALYQQPCTYRDWIRRASIPGGQLRSAARFFPASSDAVEAYHCWSSSSSASSPASDASARCSPVSLSFSSDDSDLRFSGCHDGAEELRAIALQMVRDSYMRGLIRSFSATGGPSSAHRVGLPGHDEELLLGSWFWELDVEWILLTGERDKVQPHLLDLEDGSASLLDLMERWIKALKTMVQVLCITQIELRAKTLGVRKAIRYFTLLATGKKIMAEREQEVSQFVRFAEASILRMLDFVDAVADAALDDDDDDLAAETLPGMLQVYTCVVDDSPAVLAMFKDASGGATSLSDAMNYVFLRKRSKLGDAIWSMMEKVRASFMAEDCWRVSPAEAGGVHKTTRLMMNYVMLLWRNESALDLVLQDQQHRLGMFRSEHDGYCSSSAADLIKNMIRCSEKQLEKTSNFISDPGLRYIFLMNNCSFISEKASSLLLRPFEDYKIHGSSGSSSRGRLPPMEDYVNQPDPNLRPKIETDSNLDGLVRVQGFIEAYLDSSWEPVMSCLYHDVPRGFLRCSGALDKFESEFWRTYATQKHWKVPNPELRKRLHKAIIEKVIPGYSQYMAKRTARGKSNRPHTSTALELEELLEELFEG</sequence>
<evidence type="ECO:0000313" key="5">
    <source>
        <dbReference type="EMBL" id="CAL5046115.1"/>
    </source>
</evidence>
<dbReference type="Gene3D" id="1.20.1280.170">
    <property type="entry name" value="Exocyst complex component Exo70"/>
    <property type="match status" value="2"/>
</dbReference>
<dbReference type="EMBL" id="CAXIPR030000078">
    <property type="protein sequence ID" value="CAM0144747.1"/>
    <property type="molecule type" value="Genomic_DNA"/>
</dbReference>
<dbReference type="InterPro" id="IPR016159">
    <property type="entry name" value="Cullin_repeat-like_dom_sf"/>
</dbReference>
<evidence type="ECO:0000313" key="7">
    <source>
        <dbReference type="EMBL" id="CAM0151947.1"/>
    </source>
</evidence>
<dbReference type="InterPro" id="IPR004140">
    <property type="entry name" value="Exo70"/>
</dbReference>
<dbReference type="EMBL" id="CAXIPR030005049">
    <property type="protein sequence ID" value="CAM0151947.1"/>
    <property type="molecule type" value="Genomic_DNA"/>
</dbReference>
<dbReference type="PANTHER" id="PTHR12542:SF40">
    <property type="entry name" value="EXOCYST SUBUNIT EXO70 FAMILY PROTEIN"/>
    <property type="match status" value="1"/>
</dbReference>
<dbReference type="PANTHER" id="PTHR12542">
    <property type="entry name" value="EXOCYST COMPLEX PROTEIN EXO70"/>
    <property type="match status" value="1"/>
</dbReference>